<proteinExistence type="predicted"/>
<keyword evidence="4" id="KW-1185">Reference proteome</keyword>
<reference evidence="3" key="1">
    <citation type="journal article" date="2023" name="Plant J.">
        <title>The genome of the king protea, Protea cynaroides.</title>
        <authorList>
            <person name="Chang J."/>
            <person name="Duong T.A."/>
            <person name="Schoeman C."/>
            <person name="Ma X."/>
            <person name="Roodt D."/>
            <person name="Barker N."/>
            <person name="Li Z."/>
            <person name="Van de Peer Y."/>
            <person name="Mizrachi E."/>
        </authorList>
    </citation>
    <scope>NUCLEOTIDE SEQUENCE</scope>
    <source>
        <tissue evidence="3">Young leaves</tissue>
    </source>
</reference>
<keyword evidence="1" id="KW-0732">Signal</keyword>
<dbReference type="OrthoDB" id="1890443at2759"/>
<evidence type="ECO:0000259" key="2">
    <source>
        <dbReference type="Pfam" id="PF00234"/>
    </source>
</evidence>
<dbReference type="InterPro" id="IPR036312">
    <property type="entry name" value="Bifun_inhib/LTP/seed_sf"/>
</dbReference>
<dbReference type="SUPFAM" id="SSF47699">
    <property type="entry name" value="Bifunctional inhibitor/lipid-transfer protein/seed storage 2S albumin"/>
    <property type="match status" value="1"/>
</dbReference>
<comment type="caution">
    <text evidence="3">The sequence shown here is derived from an EMBL/GenBank/DDBJ whole genome shotgun (WGS) entry which is preliminary data.</text>
</comment>
<evidence type="ECO:0000313" key="3">
    <source>
        <dbReference type="EMBL" id="KAJ4980109.1"/>
    </source>
</evidence>
<evidence type="ECO:0000313" key="4">
    <source>
        <dbReference type="Proteomes" id="UP001141806"/>
    </source>
</evidence>
<name>A0A9Q0L198_9MAGN</name>
<dbReference type="GO" id="GO:0008289">
    <property type="term" value="F:lipid binding"/>
    <property type="evidence" value="ECO:0007669"/>
    <property type="project" value="InterPro"/>
</dbReference>
<dbReference type="Proteomes" id="UP001141806">
    <property type="component" value="Unassembled WGS sequence"/>
</dbReference>
<dbReference type="PROSITE" id="PS51257">
    <property type="entry name" value="PROKAR_LIPOPROTEIN"/>
    <property type="match status" value="1"/>
</dbReference>
<feature type="domain" description="Bifunctional inhibitor/plant lipid transfer protein/seed storage helical" evidence="2">
    <location>
        <begin position="34"/>
        <end position="101"/>
    </location>
</feature>
<feature type="chain" id="PRO_5040234718" description="Bifunctional inhibitor/plant lipid transfer protein/seed storage helical domain-containing protein" evidence="1">
    <location>
        <begin position="27"/>
        <end position="127"/>
    </location>
</feature>
<evidence type="ECO:0000256" key="1">
    <source>
        <dbReference type="SAM" id="SignalP"/>
    </source>
</evidence>
<dbReference type="Gene3D" id="1.10.110.10">
    <property type="entry name" value="Plant lipid-transfer and hydrophobic proteins"/>
    <property type="match status" value="1"/>
</dbReference>
<organism evidence="3 4">
    <name type="scientific">Protea cynaroides</name>
    <dbReference type="NCBI Taxonomy" id="273540"/>
    <lineage>
        <taxon>Eukaryota</taxon>
        <taxon>Viridiplantae</taxon>
        <taxon>Streptophyta</taxon>
        <taxon>Embryophyta</taxon>
        <taxon>Tracheophyta</taxon>
        <taxon>Spermatophyta</taxon>
        <taxon>Magnoliopsida</taxon>
        <taxon>Proteales</taxon>
        <taxon>Proteaceae</taxon>
        <taxon>Protea</taxon>
    </lineage>
</organism>
<dbReference type="Pfam" id="PF00234">
    <property type="entry name" value="Tryp_alpha_amyl"/>
    <property type="match status" value="1"/>
</dbReference>
<sequence length="127" mass="13428">MVISRVVPLASLVMACMVVASPHADAAITCGDDLLPFLSYLRSSGFVPAGCYNSIRSLNTACGCLKSTYSSVSEIKRALASSLPSSCGVRLPYKISPSIDCSKDVTCFSTPSLFLSLSLSSYGRMVR</sequence>
<dbReference type="InterPro" id="IPR000528">
    <property type="entry name" value="Plant_nsLTP"/>
</dbReference>
<gene>
    <name evidence="3" type="ORF">NE237_010889</name>
</gene>
<dbReference type="PRINTS" id="PR00382">
    <property type="entry name" value="LIPIDTRNSFER"/>
</dbReference>
<accession>A0A9Q0L198</accession>
<dbReference type="PANTHER" id="PTHR33076">
    <property type="entry name" value="NON-SPECIFIC LIPID-TRANSFER PROTEIN 2-RELATED"/>
    <property type="match status" value="1"/>
</dbReference>
<protein>
    <recommendedName>
        <fullName evidence="2">Bifunctional inhibitor/plant lipid transfer protein/seed storage helical domain-containing protein</fullName>
    </recommendedName>
</protein>
<dbReference type="InterPro" id="IPR016140">
    <property type="entry name" value="Bifunc_inhib/LTP/seed_store"/>
</dbReference>
<dbReference type="GO" id="GO:0006869">
    <property type="term" value="P:lipid transport"/>
    <property type="evidence" value="ECO:0007669"/>
    <property type="project" value="InterPro"/>
</dbReference>
<dbReference type="AlphaFoldDB" id="A0A9Q0L198"/>
<feature type="signal peptide" evidence="1">
    <location>
        <begin position="1"/>
        <end position="26"/>
    </location>
</feature>
<dbReference type="EMBL" id="JAMYWD010000002">
    <property type="protein sequence ID" value="KAJ4980109.1"/>
    <property type="molecule type" value="Genomic_DNA"/>
</dbReference>